<dbReference type="AlphaFoldDB" id="A0A7M1USJ6"/>
<sequence>MIHDIEEFRKKYPNLYKELVEDKGKSITVGFDPSSIDPWRGYVPGVVDYIRRCRSVEEALRVVDYLRERGEIGEKEASELKNILEEKGLGFFGGRKSDDYYYREASKYWESLRARRSDREGD</sequence>
<proteinExistence type="predicted"/>
<dbReference type="OrthoDB" id="84782at2157"/>
<accession>A0A7M1USJ6</accession>
<dbReference type="InterPro" id="IPR018662">
    <property type="entry name" value="DUF2095"/>
</dbReference>
<dbReference type="Proteomes" id="UP000593766">
    <property type="component" value="Chromosome"/>
</dbReference>
<keyword evidence="2" id="KW-1185">Reference proteome</keyword>
<name>A0A7M1USJ6_9CREN</name>
<evidence type="ECO:0000313" key="2">
    <source>
        <dbReference type="Proteomes" id="UP000593766"/>
    </source>
</evidence>
<dbReference type="Pfam" id="PF09868">
    <property type="entry name" value="DUF2095"/>
    <property type="match status" value="1"/>
</dbReference>
<dbReference type="EMBL" id="CP063144">
    <property type="protein sequence ID" value="QOR94507.1"/>
    <property type="molecule type" value="Genomic_DNA"/>
</dbReference>
<dbReference type="KEGG" id="tcs:IMZ38_00710"/>
<gene>
    <name evidence="1" type="ORF">IMZ38_00710</name>
</gene>
<evidence type="ECO:0000313" key="1">
    <source>
        <dbReference type="EMBL" id="QOR94507.1"/>
    </source>
</evidence>
<organism evidence="1 2">
    <name type="scientific">Thermosphaera chiliense</name>
    <dbReference type="NCBI Taxonomy" id="3402707"/>
    <lineage>
        <taxon>Archaea</taxon>
        <taxon>Thermoproteota</taxon>
        <taxon>Thermoprotei</taxon>
        <taxon>Desulfurococcales</taxon>
        <taxon>Desulfurococcaceae</taxon>
        <taxon>Thermosphaera</taxon>
    </lineage>
</organism>
<reference evidence="1 2" key="1">
    <citation type="submission" date="2020-10" db="EMBL/GenBank/DDBJ databases">
        <title>Complete genome sequence of Thermosphaera aggregans strain 3507.</title>
        <authorList>
            <person name="Zayulina K.S."/>
            <person name="Elcheninov A.G."/>
            <person name="Toshchakov S.V."/>
            <person name="Kublanov I.V."/>
            <person name="Kochetkova T.V."/>
        </authorList>
    </citation>
    <scope>NUCLEOTIDE SEQUENCE [LARGE SCALE GENOMIC DNA]</scope>
    <source>
        <strain evidence="1 2">3507</strain>
    </source>
</reference>
<dbReference type="GeneID" id="59453894"/>
<dbReference type="RefSeq" id="WP_193436304.1">
    <property type="nucleotide sequence ID" value="NZ_CP063144.1"/>
</dbReference>
<protein>
    <submittedName>
        <fullName evidence="1">DUF2095 family protein</fullName>
    </submittedName>
</protein>